<dbReference type="SUPFAM" id="SSF51735">
    <property type="entry name" value="NAD(P)-binding Rossmann-fold domains"/>
    <property type="match status" value="1"/>
</dbReference>
<dbReference type="InterPro" id="IPR036291">
    <property type="entry name" value="NAD(P)-bd_dom_sf"/>
</dbReference>
<reference evidence="5 6" key="1">
    <citation type="journal article" date="2024" name="Commun. Biol.">
        <title>Comparative genomic analysis of thermophilic fungi reveals convergent evolutionary adaptations and gene losses.</title>
        <authorList>
            <person name="Steindorff A.S."/>
            <person name="Aguilar-Pontes M.V."/>
            <person name="Robinson A.J."/>
            <person name="Andreopoulos B."/>
            <person name="LaButti K."/>
            <person name="Kuo A."/>
            <person name="Mondo S."/>
            <person name="Riley R."/>
            <person name="Otillar R."/>
            <person name="Haridas S."/>
            <person name="Lipzen A."/>
            <person name="Grimwood J."/>
            <person name="Schmutz J."/>
            <person name="Clum A."/>
            <person name="Reid I.D."/>
            <person name="Moisan M.C."/>
            <person name="Butler G."/>
            <person name="Nguyen T.T.M."/>
            <person name="Dewar K."/>
            <person name="Conant G."/>
            <person name="Drula E."/>
            <person name="Henrissat B."/>
            <person name="Hansel C."/>
            <person name="Singer S."/>
            <person name="Hutchinson M.I."/>
            <person name="de Vries R.P."/>
            <person name="Natvig D.O."/>
            <person name="Powell A.J."/>
            <person name="Tsang A."/>
            <person name="Grigoriev I.V."/>
        </authorList>
    </citation>
    <scope>NUCLEOTIDE SEQUENCE [LARGE SCALE GENOMIC DNA]</scope>
    <source>
        <strain evidence="5 6">CBS 494.80</strain>
    </source>
</reference>
<dbReference type="EMBL" id="JAZHXI010000012">
    <property type="protein sequence ID" value="KAL2065205.1"/>
    <property type="molecule type" value="Genomic_DNA"/>
</dbReference>
<evidence type="ECO:0000256" key="1">
    <source>
        <dbReference type="ARBA" id="ARBA00010928"/>
    </source>
</evidence>
<name>A0ABR4C5I7_9HELO</name>
<dbReference type="Pfam" id="PF22725">
    <property type="entry name" value="GFO_IDH_MocA_C3"/>
    <property type="match status" value="1"/>
</dbReference>
<dbReference type="Proteomes" id="UP001595075">
    <property type="component" value="Unassembled WGS sequence"/>
</dbReference>
<dbReference type="InterPro" id="IPR000683">
    <property type="entry name" value="Gfo/Idh/MocA-like_OxRdtase_N"/>
</dbReference>
<protein>
    <recommendedName>
        <fullName evidence="7">Gfo/Idh/MocA-like oxidoreductase N-terminal domain-containing protein</fullName>
    </recommendedName>
</protein>
<feature type="domain" description="GFO/IDH/MocA-like oxidoreductase" evidence="4">
    <location>
        <begin position="175"/>
        <end position="312"/>
    </location>
</feature>
<dbReference type="Gene3D" id="3.30.360.10">
    <property type="entry name" value="Dihydrodipicolinate Reductase, domain 2"/>
    <property type="match status" value="1"/>
</dbReference>
<proteinExistence type="inferred from homology"/>
<organism evidence="5 6">
    <name type="scientific">Oculimacula yallundae</name>
    <dbReference type="NCBI Taxonomy" id="86028"/>
    <lineage>
        <taxon>Eukaryota</taxon>
        <taxon>Fungi</taxon>
        <taxon>Dikarya</taxon>
        <taxon>Ascomycota</taxon>
        <taxon>Pezizomycotina</taxon>
        <taxon>Leotiomycetes</taxon>
        <taxon>Helotiales</taxon>
        <taxon>Ploettnerulaceae</taxon>
        <taxon>Oculimacula</taxon>
    </lineage>
</organism>
<dbReference type="PANTHER" id="PTHR43818:SF11">
    <property type="entry name" value="BCDNA.GH03377"/>
    <property type="match status" value="1"/>
</dbReference>
<gene>
    <name evidence="5" type="ORF">VTL71DRAFT_2874</name>
</gene>
<dbReference type="InterPro" id="IPR055170">
    <property type="entry name" value="GFO_IDH_MocA-like_dom"/>
</dbReference>
<evidence type="ECO:0000313" key="5">
    <source>
        <dbReference type="EMBL" id="KAL2065205.1"/>
    </source>
</evidence>
<evidence type="ECO:0008006" key="7">
    <source>
        <dbReference type="Google" id="ProtNLM"/>
    </source>
</evidence>
<comment type="caution">
    <text evidence="5">The sequence shown here is derived from an EMBL/GenBank/DDBJ whole genome shotgun (WGS) entry which is preliminary data.</text>
</comment>
<comment type="similarity">
    <text evidence="1">Belongs to the Gfo/Idh/MocA family.</text>
</comment>
<sequence>MISHEQTQTNVEGPVPGCTMASSSRSLNVGIENKEISNSESPRRVYIYGAGAIACHHAAAATNLANTHIFAADPSPQARANFIARFPKAKVYDDAQTMLSSSVAQDRDIVIIAVPLWLHKSATLAAFATERHVLCEKPAARSITDLKDMLSASHAVRRRFLECSFRYLGNQAMDRARQLIESGGIGTPYHVRLVNRQPRSRPGIEYQPKSKWFLDKEKAGGGAVFDFGVYDFTMLFDVLRPVAVTVHHAWTKIPRTSVDPTIVPISVETHAGATMSLHLKSGNVISLDYERASGFHGEAQEILNVDGSEGGLTWEWVPTFDADLSEEGAKDSFQLVHFVDVDGKVVAKKEKFPAFGWNTANFRPLHSFVDLLEGHETLALSEAQLLFNFEVVSAVYEVAATGKAVSVEQGTF</sequence>
<evidence type="ECO:0000313" key="6">
    <source>
        <dbReference type="Proteomes" id="UP001595075"/>
    </source>
</evidence>
<evidence type="ECO:0000259" key="4">
    <source>
        <dbReference type="Pfam" id="PF22725"/>
    </source>
</evidence>
<dbReference type="InterPro" id="IPR050463">
    <property type="entry name" value="Gfo/Idh/MocA_oxidrdct_glycsds"/>
</dbReference>
<dbReference type="Gene3D" id="3.40.50.720">
    <property type="entry name" value="NAD(P)-binding Rossmann-like Domain"/>
    <property type="match status" value="1"/>
</dbReference>
<evidence type="ECO:0000259" key="3">
    <source>
        <dbReference type="Pfam" id="PF01408"/>
    </source>
</evidence>
<dbReference type="Pfam" id="PF01408">
    <property type="entry name" value="GFO_IDH_MocA"/>
    <property type="match status" value="1"/>
</dbReference>
<evidence type="ECO:0000256" key="2">
    <source>
        <dbReference type="ARBA" id="ARBA00023002"/>
    </source>
</evidence>
<dbReference type="PANTHER" id="PTHR43818">
    <property type="entry name" value="BCDNA.GH03377"/>
    <property type="match status" value="1"/>
</dbReference>
<feature type="domain" description="Gfo/Idh/MocA-like oxidoreductase N-terminal" evidence="3">
    <location>
        <begin position="44"/>
        <end position="152"/>
    </location>
</feature>
<keyword evidence="2" id="KW-0560">Oxidoreductase</keyword>
<accession>A0ABR4C5I7</accession>
<dbReference type="SUPFAM" id="SSF55347">
    <property type="entry name" value="Glyceraldehyde-3-phosphate dehydrogenase-like, C-terminal domain"/>
    <property type="match status" value="1"/>
</dbReference>
<keyword evidence="6" id="KW-1185">Reference proteome</keyword>